<dbReference type="Proteomes" id="UP000814243">
    <property type="component" value="Unassembled WGS sequence"/>
</dbReference>
<evidence type="ECO:0000256" key="11">
    <source>
        <dbReference type="RuleBase" id="RU363034"/>
    </source>
</evidence>
<dbReference type="SMART" id="SM00020">
    <property type="entry name" value="Tryp_SPc"/>
    <property type="match status" value="2"/>
</dbReference>
<keyword evidence="4 11" id="KW-0645">Protease</keyword>
<dbReference type="Pfam" id="PF00089">
    <property type="entry name" value="Trypsin"/>
    <property type="match status" value="2"/>
</dbReference>
<evidence type="ECO:0000313" key="15">
    <source>
        <dbReference type="Proteomes" id="UP000814243"/>
    </source>
</evidence>
<dbReference type="InterPro" id="IPR050430">
    <property type="entry name" value="Peptidase_S1"/>
</dbReference>
<dbReference type="PROSITE" id="PS00135">
    <property type="entry name" value="TRYPSIN_SER"/>
    <property type="match status" value="1"/>
</dbReference>
<evidence type="ECO:0000256" key="4">
    <source>
        <dbReference type="ARBA" id="ARBA00022670"/>
    </source>
</evidence>
<dbReference type="Gene3D" id="2.40.10.10">
    <property type="entry name" value="Trypsin-like serine proteases"/>
    <property type="match status" value="2"/>
</dbReference>
<evidence type="ECO:0000256" key="6">
    <source>
        <dbReference type="ARBA" id="ARBA00022825"/>
    </source>
</evidence>
<dbReference type="GO" id="GO:0005576">
    <property type="term" value="C:extracellular region"/>
    <property type="evidence" value="ECO:0007669"/>
    <property type="project" value="UniProtKB-SubCell"/>
</dbReference>
<dbReference type="PROSITE" id="PS00134">
    <property type="entry name" value="TRYPSIN_HIS"/>
    <property type="match status" value="2"/>
</dbReference>
<dbReference type="AlphaFoldDB" id="A0A922SH85"/>
<evidence type="ECO:0000256" key="3">
    <source>
        <dbReference type="ARBA" id="ARBA00022656"/>
    </source>
</evidence>
<feature type="domain" description="Peptidase S1" evidence="13">
    <location>
        <begin position="344"/>
        <end position="475"/>
    </location>
</feature>
<keyword evidence="7" id="KW-1015">Disulfide bond</keyword>
<dbReference type="CDD" id="cd00190">
    <property type="entry name" value="Tryp_SPc"/>
    <property type="match status" value="1"/>
</dbReference>
<dbReference type="InterPro" id="IPR033116">
    <property type="entry name" value="TRYPSIN_SER"/>
</dbReference>
<dbReference type="PROSITE" id="PS50240">
    <property type="entry name" value="TRYPSIN_DOM"/>
    <property type="match status" value="2"/>
</dbReference>
<evidence type="ECO:0000256" key="12">
    <source>
        <dbReference type="SAM" id="SignalP"/>
    </source>
</evidence>
<dbReference type="InterPro" id="IPR009003">
    <property type="entry name" value="Peptidase_S1_PA"/>
</dbReference>
<dbReference type="GO" id="GO:0004252">
    <property type="term" value="F:serine-type endopeptidase activity"/>
    <property type="evidence" value="ECO:0007669"/>
    <property type="project" value="InterPro"/>
</dbReference>
<evidence type="ECO:0000256" key="7">
    <source>
        <dbReference type="ARBA" id="ARBA00023157"/>
    </source>
</evidence>
<reference evidence="14" key="1">
    <citation type="journal article" date="2021" name="G3 (Bethesda)">
        <title>Genome and transcriptome analysis of the beet armyworm Spodoptera exigua reveals targets for pest control. .</title>
        <authorList>
            <person name="Simon S."/>
            <person name="Breeschoten T."/>
            <person name="Jansen H.J."/>
            <person name="Dirks R.P."/>
            <person name="Schranz M.E."/>
            <person name="Ros V.I.D."/>
        </authorList>
    </citation>
    <scope>NUCLEOTIDE SEQUENCE</scope>
    <source>
        <strain evidence="14">TB_SE_WUR_2020</strain>
    </source>
</reference>
<name>A0A922SH85_SPOEX</name>
<dbReference type="SUPFAM" id="SSF50494">
    <property type="entry name" value="Trypsin-like serine proteases"/>
    <property type="match status" value="2"/>
</dbReference>
<evidence type="ECO:0000256" key="1">
    <source>
        <dbReference type="ARBA" id="ARBA00004239"/>
    </source>
</evidence>
<evidence type="ECO:0000256" key="8">
    <source>
        <dbReference type="ARBA" id="ARBA00023240"/>
    </source>
</evidence>
<keyword evidence="6 11" id="KW-0720">Serine protease</keyword>
<keyword evidence="8" id="KW-1199">Hemostasis impairing toxin</keyword>
<evidence type="ECO:0000256" key="9">
    <source>
        <dbReference type="ARBA" id="ARBA00055534"/>
    </source>
</evidence>
<comment type="caution">
    <text evidence="14">The sequence shown here is derived from an EMBL/GenBank/DDBJ whole genome shotgun (WGS) entry which is preliminary data.</text>
</comment>
<dbReference type="InterPro" id="IPR001254">
    <property type="entry name" value="Trypsin_dom"/>
</dbReference>
<organism evidence="14 15">
    <name type="scientific">Spodoptera exigua</name>
    <name type="common">Beet armyworm</name>
    <name type="synonym">Noctua fulgens</name>
    <dbReference type="NCBI Taxonomy" id="7107"/>
    <lineage>
        <taxon>Eukaryota</taxon>
        <taxon>Metazoa</taxon>
        <taxon>Ecdysozoa</taxon>
        <taxon>Arthropoda</taxon>
        <taxon>Hexapoda</taxon>
        <taxon>Insecta</taxon>
        <taxon>Pterygota</taxon>
        <taxon>Neoptera</taxon>
        <taxon>Endopterygota</taxon>
        <taxon>Lepidoptera</taxon>
        <taxon>Glossata</taxon>
        <taxon>Ditrysia</taxon>
        <taxon>Noctuoidea</taxon>
        <taxon>Noctuidae</taxon>
        <taxon>Amphipyrinae</taxon>
        <taxon>Spodoptera</taxon>
    </lineage>
</organism>
<dbReference type="EMBL" id="JACEFF010000439">
    <property type="protein sequence ID" value="KAH9637636.1"/>
    <property type="molecule type" value="Genomic_DNA"/>
</dbReference>
<evidence type="ECO:0000259" key="13">
    <source>
        <dbReference type="PROSITE" id="PS50240"/>
    </source>
</evidence>
<evidence type="ECO:0000256" key="2">
    <source>
        <dbReference type="ARBA" id="ARBA00007664"/>
    </source>
</evidence>
<keyword evidence="3" id="KW-0800">Toxin</keyword>
<dbReference type="InterPro" id="IPR018114">
    <property type="entry name" value="TRYPSIN_HIS"/>
</dbReference>
<dbReference type="PRINTS" id="PR00722">
    <property type="entry name" value="CHYMOTRYPSIN"/>
</dbReference>
<feature type="domain" description="Peptidase S1" evidence="13">
    <location>
        <begin position="57"/>
        <end position="337"/>
    </location>
</feature>
<proteinExistence type="inferred from homology"/>
<evidence type="ECO:0000256" key="5">
    <source>
        <dbReference type="ARBA" id="ARBA00022801"/>
    </source>
</evidence>
<dbReference type="PANTHER" id="PTHR24276:SF91">
    <property type="entry name" value="AT26814P-RELATED"/>
    <property type="match status" value="1"/>
</dbReference>
<dbReference type="GO" id="GO:0006508">
    <property type="term" value="P:proteolysis"/>
    <property type="evidence" value="ECO:0007669"/>
    <property type="project" value="UniProtKB-KW"/>
</dbReference>
<keyword evidence="12" id="KW-0732">Signal</keyword>
<keyword evidence="5 11" id="KW-0378">Hydrolase</keyword>
<feature type="chain" id="PRO_5036826387" description="Peptidase S1 domain-containing protein" evidence="12">
    <location>
        <begin position="17"/>
        <end position="475"/>
    </location>
</feature>
<dbReference type="InterPro" id="IPR043504">
    <property type="entry name" value="Peptidase_S1_PA_chymotrypsin"/>
</dbReference>
<comment type="similarity">
    <text evidence="2">Belongs to the peptidase S1 family.</text>
</comment>
<protein>
    <recommendedName>
        <fullName evidence="13">Peptidase S1 domain-containing protein</fullName>
    </recommendedName>
</protein>
<comment type="subcellular location">
    <subcellularLocation>
        <location evidence="1">Secreted</location>
        <location evidence="1">Extracellular space</location>
    </subcellularLocation>
</comment>
<gene>
    <name evidence="14" type="ORF">HF086_007350</name>
</gene>
<comment type="function">
    <text evidence="9">Fibrinolytic activity; shows preferential cleavage of Arg-Gly bonds in all three fibrinogen chains. Contact with the caterpillars causes severe bleeding, due the anticoagulant effect of the protein.</text>
</comment>
<dbReference type="GO" id="GO:0090729">
    <property type="term" value="F:toxin activity"/>
    <property type="evidence" value="ECO:0007669"/>
    <property type="project" value="UniProtKB-KW"/>
</dbReference>
<sequence length="475" mass="50363">MKLFLAVVCLAVAASAVEIGVPSAENPVFDYHRNFGIAEAARLKKAEEETSPSAQRIVGGSVTDISNVPYQAGLVIQVFVIFQSVCGGSIISHNRIVTAAHCNWDGSVTANSFTVVLGSNTLFSGGVRIVTRDVVMHPNWNPSNAANDVAVLRISSVSFNNVIQPIALPSGNELSNNFVNWNALASGYGLTADGGNIGSTQRVSSVTLPIITNDECAGVYGPWVHSTNICTSGAGGKGTCGGDSGGPLVVDSNNRKILSINFSMMKLFVGTVCFGLTVVISAAEIPSGQDSLFGYHKNIGIPEATRIRNSELLKVSGGQVYDVNEIPYQAGIIVTIMSFFTSVCGATIISSTRLLTAAHCQFDGMFTAQHFTIVLGSNTLFTGGDRFITSDIVVHPNWNPTTIANDIAVIRVNHIKFTGSILPIALPSGNELTNSFVGVYARVSGYGLTFNGNHNNISFLSYFEIKINNIKTIIN</sequence>
<evidence type="ECO:0000313" key="14">
    <source>
        <dbReference type="EMBL" id="KAH9637636.1"/>
    </source>
</evidence>
<feature type="signal peptide" evidence="12">
    <location>
        <begin position="1"/>
        <end position="16"/>
    </location>
</feature>
<accession>A0A922SH85</accession>
<evidence type="ECO:0000256" key="10">
    <source>
        <dbReference type="ARBA" id="ARBA00084094"/>
    </source>
</evidence>
<dbReference type="InterPro" id="IPR001314">
    <property type="entry name" value="Peptidase_S1A"/>
</dbReference>
<dbReference type="FunFam" id="2.40.10.10:FF:000068">
    <property type="entry name" value="transmembrane protease serine 2"/>
    <property type="match status" value="1"/>
</dbReference>
<dbReference type="PANTHER" id="PTHR24276">
    <property type="entry name" value="POLYSERASE-RELATED"/>
    <property type="match status" value="1"/>
</dbReference>
<keyword evidence="10" id="KW-1205">Fibrinolytic toxin</keyword>